<dbReference type="PRINTS" id="PR00722">
    <property type="entry name" value="CHYMOTRYPSIN"/>
</dbReference>
<evidence type="ECO:0000256" key="2">
    <source>
        <dbReference type="ARBA" id="ARBA00022670"/>
    </source>
</evidence>
<evidence type="ECO:0000256" key="6">
    <source>
        <dbReference type="SAM" id="SignalP"/>
    </source>
</evidence>
<feature type="domain" description="Peptidase S1" evidence="7">
    <location>
        <begin position="11"/>
        <end position="235"/>
    </location>
</feature>
<reference evidence="9 10" key="1">
    <citation type="submission" date="2025-05" db="UniProtKB">
        <authorList>
            <consortium name="RefSeq"/>
        </authorList>
    </citation>
    <scope>IDENTIFICATION</scope>
    <source>
        <tissue evidence="9 10">Whole Larva</tissue>
    </source>
</reference>
<proteinExistence type="inferred from homology"/>
<protein>
    <submittedName>
        <fullName evidence="9">Trypsin epsilon-like isoform X2</fullName>
    </submittedName>
    <submittedName>
        <fullName evidence="10">Trypsin epsilon-like isoform X3</fullName>
    </submittedName>
</protein>
<evidence type="ECO:0000313" key="8">
    <source>
        <dbReference type="Proteomes" id="UP000695000"/>
    </source>
</evidence>
<accession>A0ABM1M4I7</accession>
<keyword evidence="2" id="KW-0645">Protease</keyword>
<evidence type="ECO:0000313" key="9">
    <source>
        <dbReference type="RefSeq" id="XP_017769487.1"/>
    </source>
</evidence>
<dbReference type="CDD" id="cd00190">
    <property type="entry name" value="Tryp_SPc"/>
    <property type="match status" value="1"/>
</dbReference>
<keyword evidence="5" id="KW-1015">Disulfide bond</keyword>
<evidence type="ECO:0000256" key="3">
    <source>
        <dbReference type="ARBA" id="ARBA00022801"/>
    </source>
</evidence>
<organism evidence="8 9">
    <name type="scientific">Nicrophorus vespilloides</name>
    <name type="common">Boreal carrion beetle</name>
    <dbReference type="NCBI Taxonomy" id="110193"/>
    <lineage>
        <taxon>Eukaryota</taxon>
        <taxon>Metazoa</taxon>
        <taxon>Ecdysozoa</taxon>
        <taxon>Arthropoda</taxon>
        <taxon>Hexapoda</taxon>
        <taxon>Insecta</taxon>
        <taxon>Pterygota</taxon>
        <taxon>Neoptera</taxon>
        <taxon>Endopterygota</taxon>
        <taxon>Coleoptera</taxon>
        <taxon>Polyphaga</taxon>
        <taxon>Staphyliniformia</taxon>
        <taxon>Silphidae</taxon>
        <taxon>Nicrophorinae</taxon>
        <taxon>Nicrophorus</taxon>
    </lineage>
</organism>
<comment type="similarity">
    <text evidence="1">Belongs to the peptidase S1 family.</text>
</comment>
<dbReference type="RefSeq" id="XP_017769488.1">
    <property type="nucleotide sequence ID" value="XM_017913999.1"/>
</dbReference>
<feature type="chain" id="PRO_5045022670" evidence="6">
    <location>
        <begin position="18"/>
        <end position="235"/>
    </location>
</feature>
<dbReference type="SUPFAM" id="SSF50494">
    <property type="entry name" value="Trypsin-like serine proteases"/>
    <property type="match status" value="1"/>
</dbReference>
<dbReference type="Gene3D" id="2.40.10.10">
    <property type="entry name" value="Trypsin-like serine proteases"/>
    <property type="match status" value="1"/>
</dbReference>
<evidence type="ECO:0000256" key="1">
    <source>
        <dbReference type="ARBA" id="ARBA00007664"/>
    </source>
</evidence>
<dbReference type="RefSeq" id="XP_017769487.1">
    <property type="nucleotide sequence ID" value="XM_017913998.1"/>
</dbReference>
<evidence type="ECO:0000256" key="4">
    <source>
        <dbReference type="ARBA" id="ARBA00022825"/>
    </source>
</evidence>
<dbReference type="PANTHER" id="PTHR24276">
    <property type="entry name" value="POLYSERASE-RELATED"/>
    <property type="match status" value="1"/>
</dbReference>
<feature type="signal peptide" evidence="6">
    <location>
        <begin position="1"/>
        <end position="17"/>
    </location>
</feature>
<dbReference type="InterPro" id="IPR001314">
    <property type="entry name" value="Peptidase_S1A"/>
</dbReference>
<dbReference type="InterPro" id="IPR050430">
    <property type="entry name" value="Peptidase_S1"/>
</dbReference>
<keyword evidence="4" id="KW-0720">Serine protease</keyword>
<keyword evidence="3" id="KW-0378">Hydrolase</keyword>
<dbReference type="GeneID" id="108557477"/>
<evidence type="ECO:0000313" key="10">
    <source>
        <dbReference type="RefSeq" id="XP_017769488.1"/>
    </source>
</evidence>
<dbReference type="InterPro" id="IPR009003">
    <property type="entry name" value="Peptidase_S1_PA"/>
</dbReference>
<evidence type="ECO:0000256" key="5">
    <source>
        <dbReference type="ARBA" id="ARBA00023157"/>
    </source>
</evidence>
<dbReference type="Proteomes" id="UP000695000">
    <property type="component" value="Unplaced"/>
</dbReference>
<keyword evidence="8" id="KW-1185">Reference proteome</keyword>
<gene>
    <name evidence="9 10" type="primary">LOC108557477</name>
</gene>
<keyword evidence="6" id="KW-0732">Signal</keyword>
<sequence>MRVLIIAVLALIGYVECSGDKHPYLVSIEYKSLVEKEVVSQHICSGAIISEKLILTLASCMKGYHIDDLRVRAASPSIRRGGIVKSVEKIVPHERYTTSRKDYDIAVVHIKVPFTFDEDIKALKLPTGTVAPSVGSHATLTGWGVTDGSDLLESVDLEMTVPIQCKNLYAPSIIYITDRMFCAGNTVGRTGCKTDPGSPLVSSNTLLGLSVFDMKCGRYPGIYTNVANLKKWISL</sequence>
<dbReference type="InterPro" id="IPR043504">
    <property type="entry name" value="Peptidase_S1_PA_chymotrypsin"/>
</dbReference>
<dbReference type="SMART" id="SM00020">
    <property type="entry name" value="Tryp_SPc"/>
    <property type="match status" value="1"/>
</dbReference>
<evidence type="ECO:0000259" key="7">
    <source>
        <dbReference type="PROSITE" id="PS50240"/>
    </source>
</evidence>
<dbReference type="PROSITE" id="PS50240">
    <property type="entry name" value="TRYPSIN_DOM"/>
    <property type="match status" value="1"/>
</dbReference>
<dbReference type="PANTHER" id="PTHR24276:SF98">
    <property type="entry name" value="FI18310P1-RELATED"/>
    <property type="match status" value="1"/>
</dbReference>
<dbReference type="Pfam" id="PF00089">
    <property type="entry name" value="Trypsin"/>
    <property type="match status" value="1"/>
</dbReference>
<dbReference type="InterPro" id="IPR001254">
    <property type="entry name" value="Trypsin_dom"/>
</dbReference>
<name>A0ABM1M4I7_NICVS</name>